<dbReference type="InterPro" id="IPR044872">
    <property type="entry name" value="CcmK/CsoS1_BMC"/>
</dbReference>
<sequence length="102" mass="10053">MSQPSIGLLETKGLVPLIYGTDAMLKAADVELAGPMKGVGSGLVSTTVVGDVAAVKAALDAGAEAANQIGEVVSAHVIARPQAETVKIIPSAAKTGGARKSS</sequence>
<dbReference type="PANTHER" id="PTHR33941">
    <property type="entry name" value="PROPANEDIOL UTILIZATION PROTEIN PDUA"/>
    <property type="match status" value="1"/>
</dbReference>
<dbReference type="InterPro" id="IPR050575">
    <property type="entry name" value="BMC_shell"/>
</dbReference>
<dbReference type="PROSITE" id="PS51930">
    <property type="entry name" value="BMC_2"/>
    <property type="match status" value="1"/>
</dbReference>
<dbReference type="RefSeq" id="WP_185694160.1">
    <property type="nucleotide sequence ID" value="NZ_JACHVA010000127.1"/>
</dbReference>
<evidence type="ECO:0000256" key="1">
    <source>
        <dbReference type="ARBA" id="ARBA00024322"/>
    </source>
</evidence>
<dbReference type="AlphaFoldDB" id="A0A7X1B0T7"/>
<dbReference type="Pfam" id="PF00936">
    <property type="entry name" value="BMC"/>
    <property type="match status" value="1"/>
</dbReference>
<dbReference type="SMART" id="SM00877">
    <property type="entry name" value="BMC"/>
    <property type="match status" value="1"/>
</dbReference>
<dbReference type="Proteomes" id="UP000525652">
    <property type="component" value="Unassembled WGS sequence"/>
</dbReference>
<feature type="domain" description="BMC" evidence="4">
    <location>
        <begin position="5"/>
        <end position="90"/>
    </location>
</feature>
<dbReference type="InterPro" id="IPR037233">
    <property type="entry name" value="CcmK-like_sf"/>
</dbReference>
<comment type="similarity">
    <text evidence="3">Belongs to the bacterial microcompartments protein family.</text>
</comment>
<gene>
    <name evidence="5" type="ORF">H5P30_17255</name>
</gene>
<evidence type="ECO:0000256" key="3">
    <source>
        <dbReference type="PROSITE-ProRule" id="PRU01278"/>
    </source>
</evidence>
<dbReference type="GO" id="GO:0031469">
    <property type="term" value="C:bacterial microcompartment"/>
    <property type="evidence" value="ECO:0007669"/>
    <property type="project" value="UniProtKB-SubCell"/>
</dbReference>
<name>A0A7X1B0T7_9BACT</name>
<dbReference type="CDD" id="cd07045">
    <property type="entry name" value="BMC_CcmK_like"/>
    <property type="match status" value="1"/>
</dbReference>
<proteinExistence type="inferred from homology"/>
<reference evidence="5 6" key="1">
    <citation type="submission" date="2020-07" db="EMBL/GenBank/DDBJ databases">
        <authorList>
            <person name="Feng X."/>
        </authorList>
    </citation>
    <scope>NUCLEOTIDE SEQUENCE [LARGE SCALE GENOMIC DNA]</scope>
    <source>
        <strain evidence="5 6">JCM14086</strain>
    </source>
</reference>
<keyword evidence="2" id="KW-1283">Bacterial microcompartment</keyword>
<dbReference type="EMBL" id="JACHVA010000127">
    <property type="protein sequence ID" value="MBC2603533.1"/>
    <property type="molecule type" value="Genomic_DNA"/>
</dbReference>
<protein>
    <submittedName>
        <fullName evidence="5">BMC domain-containing protein</fullName>
    </submittedName>
</protein>
<evidence type="ECO:0000256" key="2">
    <source>
        <dbReference type="ARBA" id="ARBA00024446"/>
    </source>
</evidence>
<evidence type="ECO:0000313" key="6">
    <source>
        <dbReference type="Proteomes" id="UP000525652"/>
    </source>
</evidence>
<dbReference type="SUPFAM" id="SSF143414">
    <property type="entry name" value="CcmK-like"/>
    <property type="match status" value="1"/>
</dbReference>
<keyword evidence="6" id="KW-1185">Reference proteome</keyword>
<evidence type="ECO:0000259" key="4">
    <source>
        <dbReference type="PROSITE" id="PS51930"/>
    </source>
</evidence>
<dbReference type="InterPro" id="IPR000249">
    <property type="entry name" value="BMC_dom"/>
</dbReference>
<comment type="caution">
    <text evidence="5">The sequence shown here is derived from an EMBL/GenBank/DDBJ whole genome shotgun (WGS) entry which is preliminary data.</text>
</comment>
<accession>A0A7X1B0T7</accession>
<organism evidence="5 6">
    <name type="scientific">Puniceicoccus vermicola</name>
    <dbReference type="NCBI Taxonomy" id="388746"/>
    <lineage>
        <taxon>Bacteria</taxon>
        <taxon>Pseudomonadati</taxon>
        <taxon>Verrucomicrobiota</taxon>
        <taxon>Opitutia</taxon>
        <taxon>Puniceicoccales</taxon>
        <taxon>Puniceicoccaceae</taxon>
        <taxon>Puniceicoccus</taxon>
    </lineage>
</organism>
<dbReference type="PANTHER" id="PTHR33941:SF11">
    <property type="entry name" value="BACTERIAL MICROCOMPARTMENT SHELL PROTEIN PDUJ"/>
    <property type="match status" value="1"/>
</dbReference>
<comment type="subcellular location">
    <subcellularLocation>
        <location evidence="1">Bacterial microcompartment</location>
    </subcellularLocation>
</comment>
<evidence type="ECO:0000313" key="5">
    <source>
        <dbReference type="EMBL" id="MBC2603533.1"/>
    </source>
</evidence>
<dbReference type="Gene3D" id="3.30.70.1710">
    <property type="match status" value="1"/>
</dbReference>